<dbReference type="Proteomes" id="UP000673375">
    <property type="component" value="Unassembled WGS sequence"/>
</dbReference>
<protein>
    <recommendedName>
        <fullName evidence="3">Phage protein</fullName>
    </recommendedName>
</protein>
<evidence type="ECO:0000313" key="1">
    <source>
        <dbReference type="EMBL" id="MBP1046401.1"/>
    </source>
</evidence>
<organism evidence="1 2">
    <name type="scientific">Enterococcus larvae</name>
    <dbReference type="NCBI Taxonomy" id="2794352"/>
    <lineage>
        <taxon>Bacteria</taxon>
        <taxon>Bacillati</taxon>
        <taxon>Bacillota</taxon>
        <taxon>Bacilli</taxon>
        <taxon>Lactobacillales</taxon>
        <taxon>Enterococcaceae</taxon>
        <taxon>Enterococcus</taxon>
    </lineage>
</organism>
<dbReference type="EMBL" id="JAEDXU010000004">
    <property type="protein sequence ID" value="MBP1046401.1"/>
    <property type="molecule type" value="Genomic_DNA"/>
</dbReference>
<name>A0ABS4CIK8_9ENTE</name>
<reference evidence="1 2" key="1">
    <citation type="submission" date="2020-12" db="EMBL/GenBank/DDBJ databases">
        <title>Vagococcus allomyrinae sp. nov. and Enterococcus lavae sp. nov., isolated from the larvae of Allomyrina dichotoma.</title>
        <authorList>
            <person name="Lee S.D."/>
        </authorList>
    </citation>
    <scope>NUCLEOTIDE SEQUENCE [LARGE SCALE GENOMIC DNA]</scope>
    <source>
        <strain evidence="1 2">BWM-S5</strain>
    </source>
</reference>
<gene>
    <name evidence="1" type="ORF">I6N96_08895</name>
</gene>
<proteinExistence type="predicted"/>
<evidence type="ECO:0008006" key="3">
    <source>
        <dbReference type="Google" id="ProtNLM"/>
    </source>
</evidence>
<sequence length="89" mass="10196">MMIITGKTKSGFSYQIQRERLENYELLEAIGESEENASAMPKVVKLLLGKEQTNKLKDHLRTEDGIVPIEKLSEEITEIFQNQKLTKNS</sequence>
<comment type="caution">
    <text evidence="1">The sequence shown here is derived from an EMBL/GenBank/DDBJ whole genome shotgun (WGS) entry which is preliminary data.</text>
</comment>
<accession>A0ABS4CIK8</accession>
<keyword evidence="2" id="KW-1185">Reference proteome</keyword>
<evidence type="ECO:0000313" key="2">
    <source>
        <dbReference type="Proteomes" id="UP000673375"/>
    </source>
</evidence>